<dbReference type="EMBL" id="JBHUIW010000018">
    <property type="protein sequence ID" value="MFD2183620.1"/>
    <property type="molecule type" value="Genomic_DNA"/>
</dbReference>
<dbReference type="RefSeq" id="WP_378478774.1">
    <property type="nucleotide sequence ID" value="NZ_JBHUIW010000018.1"/>
</dbReference>
<dbReference type="NCBIfam" id="TIGR02429">
    <property type="entry name" value="pcaI_scoA_fam"/>
    <property type="match status" value="1"/>
</dbReference>
<keyword evidence="2 3" id="KW-0808">Transferase</keyword>
<comment type="similarity">
    <text evidence="1">Belongs to the 3-oxoacid CoA-transferase subunit A family.</text>
</comment>
<gene>
    <name evidence="3" type="ORF">ACFSOX_15805</name>
</gene>
<dbReference type="Gene3D" id="3.40.1080.10">
    <property type="entry name" value="Glutaconate Coenzyme A-transferase"/>
    <property type="match status" value="1"/>
</dbReference>
<evidence type="ECO:0000256" key="2">
    <source>
        <dbReference type="ARBA" id="ARBA00022679"/>
    </source>
</evidence>
<dbReference type="InterPro" id="IPR004163">
    <property type="entry name" value="CoA_transf_BS"/>
</dbReference>
<name>A0ABW5AN13_9BRAD</name>
<dbReference type="InterPro" id="IPR037171">
    <property type="entry name" value="NagB/RpiA_transferase-like"/>
</dbReference>
<organism evidence="3 4">
    <name type="scientific">Rhodoplanes azumiensis</name>
    <dbReference type="NCBI Taxonomy" id="1897628"/>
    <lineage>
        <taxon>Bacteria</taxon>
        <taxon>Pseudomonadati</taxon>
        <taxon>Pseudomonadota</taxon>
        <taxon>Alphaproteobacteria</taxon>
        <taxon>Hyphomicrobiales</taxon>
        <taxon>Nitrobacteraceae</taxon>
        <taxon>Rhodoplanes</taxon>
    </lineage>
</organism>
<comment type="caution">
    <text evidence="3">The sequence shown here is derived from an EMBL/GenBank/DDBJ whole genome shotgun (WGS) entry which is preliminary data.</text>
</comment>
<dbReference type="Pfam" id="PF01144">
    <property type="entry name" value="CoA_trans"/>
    <property type="match status" value="1"/>
</dbReference>
<reference evidence="4" key="1">
    <citation type="journal article" date="2019" name="Int. J. Syst. Evol. Microbiol.">
        <title>The Global Catalogue of Microorganisms (GCM) 10K type strain sequencing project: providing services to taxonomists for standard genome sequencing and annotation.</title>
        <authorList>
            <consortium name="The Broad Institute Genomics Platform"/>
            <consortium name="The Broad Institute Genome Sequencing Center for Infectious Disease"/>
            <person name="Wu L."/>
            <person name="Ma J."/>
        </authorList>
    </citation>
    <scope>NUCLEOTIDE SEQUENCE [LARGE SCALE GENOMIC DNA]</scope>
    <source>
        <strain evidence="4">CGMCC 1.6774</strain>
    </source>
</reference>
<dbReference type="GO" id="GO:0016740">
    <property type="term" value="F:transferase activity"/>
    <property type="evidence" value="ECO:0007669"/>
    <property type="project" value="UniProtKB-KW"/>
</dbReference>
<sequence>MKPHLKPEDAAKLIPDGARLMIGGFMGVGSPHRLLDALAQSGKRNLTVIANDTARPGVDIGKLVRAGCIKKLIASHIGLNPETQKAMIAGEMEVELVPQGTLVERIRAGGYGLGGVLTKTGLGTIAAEGQQTVEIDGEEWLLAKPLKADFALIAADQADYSGNLQYQLTATNFNPIMALAAETVICEPREILPVGMISPDVVKTPGVVVDYLIERAA</sequence>
<dbReference type="SMART" id="SM00882">
    <property type="entry name" value="CoA_trans"/>
    <property type="match status" value="1"/>
</dbReference>
<proteinExistence type="inferred from homology"/>
<accession>A0ABW5AN13</accession>
<evidence type="ECO:0000313" key="3">
    <source>
        <dbReference type="EMBL" id="MFD2183620.1"/>
    </source>
</evidence>
<dbReference type="InterPro" id="IPR012792">
    <property type="entry name" value="3-oxoacid_CoA-transf_A"/>
</dbReference>
<dbReference type="InterPro" id="IPR004165">
    <property type="entry name" value="CoA_trans_fam_I"/>
</dbReference>
<dbReference type="SUPFAM" id="SSF100950">
    <property type="entry name" value="NagB/RpiA/CoA transferase-like"/>
    <property type="match status" value="1"/>
</dbReference>
<protein>
    <submittedName>
        <fullName evidence="3">CoA transferase subunit A</fullName>
    </submittedName>
</protein>
<keyword evidence="4" id="KW-1185">Reference proteome</keyword>
<dbReference type="PROSITE" id="PS01273">
    <property type="entry name" value="COA_TRANSF_1"/>
    <property type="match status" value="1"/>
</dbReference>
<dbReference type="PANTHER" id="PTHR13707:SF60">
    <property type="entry name" value="ACETATE COA-TRANSFERASE SUBUNIT ALPHA"/>
    <property type="match status" value="1"/>
</dbReference>
<evidence type="ECO:0000313" key="4">
    <source>
        <dbReference type="Proteomes" id="UP001597314"/>
    </source>
</evidence>
<dbReference type="PANTHER" id="PTHR13707">
    <property type="entry name" value="KETOACID-COENZYME A TRANSFERASE"/>
    <property type="match status" value="1"/>
</dbReference>
<dbReference type="Proteomes" id="UP001597314">
    <property type="component" value="Unassembled WGS sequence"/>
</dbReference>
<evidence type="ECO:0000256" key="1">
    <source>
        <dbReference type="ARBA" id="ARBA00005612"/>
    </source>
</evidence>